<protein>
    <submittedName>
        <fullName evidence="1">Uncharacterized protein</fullName>
    </submittedName>
</protein>
<proteinExistence type="predicted"/>
<dbReference type="AlphaFoldDB" id="A0A4C1SX34"/>
<comment type="caution">
    <text evidence="1">The sequence shown here is derived from an EMBL/GenBank/DDBJ whole genome shotgun (WGS) entry which is preliminary data.</text>
</comment>
<reference evidence="1 2" key="1">
    <citation type="journal article" date="2019" name="Commun. Biol.">
        <title>The bagworm genome reveals a unique fibroin gene that provides high tensile strength.</title>
        <authorList>
            <person name="Kono N."/>
            <person name="Nakamura H."/>
            <person name="Ohtoshi R."/>
            <person name="Tomita M."/>
            <person name="Numata K."/>
            <person name="Arakawa K."/>
        </authorList>
    </citation>
    <scope>NUCLEOTIDE SEQUENCE [LARGE SCALE GENOMIC DNA]</scope>
</reference>
<gene>
    <name evidence="1" type="ORF">EVAR_5057_1</name>
</gene>
<evidence type="ECO:0000313" key="1">
    <source>
        <dbReference type="EMBL" id="GBP05718.1"/>
    </source>
</evidence>
<name>A0A4C1SX34_EUMVA</name>
<evidence type="ECO:0000313" key="2">
    <source>
        <dbReference type="Proteomes" id="UP000299102"/>
    </source>
</evidence>
<keyword evidence="2" id="KW-1185">Reference proteome</keyword>
<dbReference type="Proteomes" id="UP000299102">
    <property type="component" value="Unassembled WGS sequence"/>
</dbReference>
<sequence>MQNEWGNSPTRFSAKRELTALFLRDEKHAVETVIARPKLQWNDKGSFRRREKRVNILITLNFKRYTRSELVNHVNSPLLQHEHFRNIRGMSSEQDVMRHCAMEAAKIN</sequence>
<dbReference type="EMBL" id="BGZK01000019">
    <property type="protein sequence ID" value="GBP05718.1"/>
    <property type="molecule type" value="Genomic_DNA"/>
</dbReference>
<organism evidence="1 2">
    <name type="scientific">Eumeta variegata</name>
    <name type="common">Bagworm moth</name>
    <name type="synonym">Eumeta japonica</name>
    <dbReference type="NCBI Taxonomy" id="151549"/>
    <lineage>
        <taxon>Eukaryota</taxon>
        <taxon>Metazoa</taxon>
        <taxon>Ecdysozoa</taxon>
        <taxon>Arthropoda</taxon>
        <taxon>Hexapoda</taxon>
        <taxon>Insecta</taxon>
        <taxon>Pterygota</taxon>
        <taxon>Neoptera</taxon>
        <taxon>Endopterygota</taxon>
        <taxon>Lepidoptera</taxon>
        <taxon>Glossata</taxon>
        <taxon>Ditrysia</taxon>
        <taxon>Tineoidea</taxon>
        <taxon>Psychidae</taxon>
        <taxon>Oiketicinae</taxon>
        <taxon>Eumeta</taxon>
    </lineage>
</organism>
<accession>A0A4C1SX34</accession>